<reference evidence="1 2" key="1">
    <citation type="submission" date="2015-10" db="EMBL/GenBank/DDBJ databases">
        <title>Full genome of DAOMC 229536 Phialocephala scopiformis, a fungal endophyte of spruce producing the potent anti-insectan compound rugulosin.</title>
        <authorList>
            <consortium name="DOE Joint Genome Institute"/>
            <person name="Walker A.K."/>
            <person name="Frasz S.L."/>
            <person name="Seifert K.A."/>
            <person name="Miller J.D."/>
            <person name="Mondo S.J."/>
            <person name="Labutti K."/>
            <person name="Lipzen A."/>
            <person name="Dockter R."/>
            <person name="Kennedy M."/>
            <person name="Grigoriev I.V."/>
            <person name="Spatafora J.W."/>
        </authorList>
    </citation>
    <scope>NUCLEOTIDE SEQUENCE [LARGE SCALE GENOMIC DNA]</scope>
    <source>
        <strain evidence="1 2">CBS 120377</strain>
    </source>
</reference>
<evidence type="ECO:0000313" key="2">
    <source>
        <dbReference type="Proteomes" id="UP000070700"/>
    </source>
</evidence>
<dbReference type="Proteomes" id="UP000070700">
    <property type="component" value="Unassembled WGS sequence"/>
</dbReference>
<organism evidence="1 2">
    <name type="scientific">Mollisia scopiformis</name>
    <name type="common">Conifer needle endophyte fungus</name>
    <name type="synonym">Phialocephala scopiformis</name>
    <dbReference type="NCBI Taxonomy" id="149040"/>
    <lineage>
        <taxon>Eukaryota</taxon>
        <taxon>Fungi</taxon>
        <taxon>Dikarya</taxon>
        <taxon>Ascomycota</taxon>
        <taxon>Pezizomycotina</taxon>
        <taxon>Leotiomycetes</taxon>
        <taxon>Helotiales</taxon>
        <taxon>Mollisiaceae</taxon>
        <taxon>Mollisia</taxon>
    </lineage>
</organism>
<dbReference type="EMBL" id="KQ947423">
    <property type="protein sequence ID" value="KUJ12713.1"/>
    <property type="molecule type" value="Genomic_DNA"/>
</dbReference>
<gene>
    <name evidence="1" type="ORF">LY89DRAFT_785306</name>
</gene>
<dbReference type="RefSeq" id="XP_018067068.1">
    <property type="nucleotide sequence ID" value="XM_018222880.1"/>
</dbReference>
<dbReference type="STRING" id="149040.A0A194WXK4"/>
<dbReference type="InParanoid" id="A0A194WXK4"/>
<evidence type="ECO:0008006" key="3">
    <source>
        <dbReference type="Google" id="ProtNLM"/>
    </source>
</evidence>
<sequence length="243" mass="27427">MASCTSYKMMSAAERNKMLSGPRTVLLVGPNRKYYGLPTQLICRMSPHLARLVAESKGQKLELLKENVEEFNVLVEFMLRGVIPGANAKRSIEGNKSTIDQCLRFLESAYKYQIGDVSDVVFEPLLKAFLDLTNHKYRNDSNDMKRIAKSGIRCGIEANDIETIFELCPPGNRLRTLATQAALSYSGPEGVNIWDEQMENVSGFATELMDQVVAGFSRHSWVEPLTKIARRWVEPLAKITRRH</sequence>
<accession>A0A194WXK4</accession>
<proteinExistence type="predicted"/>
<name>A0A194WXK4_MOLSC</name>
<dbReference type="OrthoDB" id="194443at2759"/>
<evidence type="ECO:0000313" key="1">
    <source>
        <dbReference type="EMBL" id="KUJ12713.1"/>
    </source>
</evidence>
<protein>
    <recommendedName>
        <fullName evidence="3">BTB/POZ domain-containing protein</fullName>
    </recommendedName>
</protein>
<dbReference type="AlphaFoldDB" id="A0A194WXK4"/>
<dbReference type="GeneID" id="28832606"/>
<dbReference type="KEGG" id="psco:LY89DRAFT_785306"/>
<keyword evidence="2" id="KW-1185">Reference proteome</keyword>